<evidence type="ECO:0000313" key="4">
    <source>
        <dbReference type="Proteomes" id="UP000263900"/>
    </source>
</evidence>
<dbReference type="EC" id="1.-.-.-" evidence="3"/>
<protein>
    <submittedName>
        <fullName evidence="3">TIGR03557 family F420-dependent LLM class oxidoreductase</fullName>
        <ecNumber evidence="3">1.-.-.-</ecNumber>
    </submittedName>
</protein>
<dbReference type="CDD" id="cd01097">
    <property type="entry name" value="Tetrahydromethanopterin_reductase"/>
    <property type="match status" value="1"/>
</dbReference>
<dbReference type="InterPro" id="IPR050564">
    <property type="entry name" value="F420-G6PD/mer"/>
</dbReference>
<feature type="domain" description="Luciferase-like" evidence="2">
    <location>
        <begin position="11"/>
        <end position="293"/>
    </location>
</feature>
<dbReference type="NCBIfam" id="TIGR03557">
    <property type="entry name" value="F420_G6P_family"/>
    <property type="match status" value="1"/>
</dbReference>
<dbReference type="PANTHER" id="PTHR43244">
    <property type="match status" value="1"/>
</dbReference>
<proteinExistence type="predicted"/>
<dbReference type="InterPro" id="IPR023907">
    <property type="entry name" value="Non-F420_Flavin_OxRdtase"/>
</dbReference>
<gene>
    <name evidence="3" type="ORF">D3H65_01455</name>
</gene>
<dbReference type="Gene3D" id="3.20.20.30">
    <property type="entry name" value="Luciferase-like domain"/>
    <property type="match status" value="1"/>
</dbReference>
<dbReference type="InterPro" id="IPR036661">
    <property type="entry name" value="Luciferase-like_sf"/>
</dbReference>
<reference evidence="3 4" key="1">
    <citation type="submission" date="2018-09" db="EMBL/GenBank/DDBJ databases">
        <title>Genome sequencing of strain 6GH32-13.</title>
        <authorList>
            <person name="Weon H.-Y."/>
            <person name="Heo J."/>
            <person name="Kwon S.-W."/>
        </authorList>
    </citation>
    <scope>NUCLEOTIDE SEQUENCE [LARGE SCALE GENOMIC DNA]</scope>
    <source>
        <strain evidence="3 4">5GH32-13</strain>
    </source>
</reference>
<dbReference type="AlphaFoldDB" id="A0A3B7MGJ7"/>
<dbReference type="Proteomes" id="UP000263900">
    <property type="component" value="Chromosome"/>
</dbReference>
<dbReference type="InterPro" id="IPR011251">
    <property type="entry name" value="Luciferase-like_dom"/>
</dbReference>
<dbReference type="EMBL" id="CP032157">
    <property type="protein sequence ID" value="AXY72717.1"/>
    <property type="molecule type" value="Genomic_DNA"/>
</dbReference>
<dbReference type="OrthoDB" id="180193at2"/>
<dbReference type="Pfam" id="PF00296">
    <property type="entry name" value="Bac_luciferase"/>
    <property type="match status" value="1"/>
</dbReference>
<sequence length="317" mass="35318">MALLCYHAAHEQFAPSHLLDLVVKAEQAGFDGIHSSDHFHPWSVRQGQSGYSFSWMGAAMQATTLPFSMVCAPGQRYHPAIVAQAIATLAELFPQRLVVELGSGEALNEMITGDAWPAKAVRNERLLECAVIIRRLLLGEEVSFDGHVRVQEAKLYSLPIYLPPLFCAAVSATTARWAGPWADGLLTTAQEPAVTWEKVAAFRDNHGADKPVHLQFAFSYARNREEALMGAWDQWRSNLAPPEKLTTLYKPEQFDETGKDISPEEVAGKVPIFTDIEQLMERVAAYEQPGVTRIILHNVNRLQEGFIEDFGNYLKQS</sequence>
<dbReference type="GO" id="GO:0016705">
    <property type="term" value="F:oxidoreductase activity, acting on paired donors, with incorporation or reduction of molecular oxygen"/>
    <property type="evidence" value="ECO:0007669"/>
    <property type="project" value="InterPro"/>
</dbReference>
<dbReference type="PANTHER" id="PTHR43244:SF1">
    <property type="entry name" value="5,10-METHYLENETETRAHYDROMETHANOPTERIN REDUCTASE"/>
    <property type="match status" value="1"/>
</dbReference>
<keyword evidence="4" id="KW-1185">Reference proteome</keyword>
<dbReference type="NCBIfam" id="TIGR03885">
    <property type="entry name" value="flavin_revert"/>
    <property type="match status" value="1"/>
</dbReference>
<dbReference type="RefSeq" id="WP_119048555.1">
    <property type="nucleotide sequence ID" value="NZ_CP032157.1"/>
</dbReference>
<evidence type="ECO:0000256" key="1">
    <source>
        <dbReference type="ARBA" id="ARBA00023002"/>
    </source>
</evidence>
<evidence type="ECO:0000313" key="3">
    <source>
        <dbReference type="EMBL" id="AXY72717.1"/>
    </source>
</evidence>
<name>A0A3B7MGJ7_9BACT</name>
<dbReference type="SUPFAM" id="SSF51679">
    <property type="entry name" value="Bacterial luciferase-like"/>
    <property type="match status" value="1"/>
</dbReference>
<evidence type="ECO:0000259" key="2">
    <source>
        <dbReference type="Pfam" id="PF00296"/>
    </source>
</evidence>
<organism evidence="3 4">
    <name type="scientific">Paraflavitalea soli</name>
    <dbReference type="NCBI Taxonomy" id="2315862"/>
    <lineage>
        <taxon>Bacteria</taxon>
        <taxon>Pseudomonadati</taxon>
        <taxon>Bacteroidota</taxon>
        <taxon>Chitinophagia</taxon>
        <taxon>Chitinophagales</taxon>
        <taxon>Chitinophagaceae</taxon>
        <taxon>Paraflavitalea</taxon>
    </lineage>
</organism>
<dbReference type="InterPro" id="IPR019945">
    <property type="entry name" value="F420_G6P_DH-rel"/>
</dbReference>
<accession>A0A3B7MGJ7</accession>
<dbReference type="KEGG" id="pseg:D3H65_01455"/>
<keyword evidence="1 3" id="KW-0560">Oxidoreductase</keyword>